<dbReference type="GO" id="GO:0016887">
    <property type="term" value="F:ATP hydrolysis activity"/>
    <property type="evidence" value="ECO:0007669"/>
    <property type="project" value="InterPro"/>
</dbReference>
<evidence type="ECO:0000313" key="8">
    <source>
        <dbReference type="Proteomes" id="UP000637002"/>
    </source>
</evidence>
<dbReference type="PANTHER" id="PTHR43820:SF4">
    <property type="entry name" value="HIGH-AFFINITY BRANCHED-CHAIN AMINO ACID TRANSPORT ATP-BINDING PROTEIN LIVF"/>
    <property type="match status" value="1"/>
</dbReference>
<gene>
    <name evidence="7" type="ORF">GCM10010994_25000</name>
</gene>
<dbReference type="GO" id="GO:0005524">
    <property type="term" value="F:ATP binding"/>
    <property type="evidence" value="ECO:0007669"/>
    <property type="project" value="UniProtKB-KW"/>
</dbReference>
<dbReference type="RefSeq" id="WP_188609492.1">
    <property type="nucleotide sequence ID" value="NZ_BMGG01000004.1"/>
</dbReference>
<dbReference type="AlphaFoldDB" id="A0A916XDE7"/>
<sequence>MRLELDSVGLRYGPVTALSDVTLTVATGTTAAVIGANGAGKSSLLRAIAGLEPLAAGRIVADGADLARLDTEARIRLGIALSPEGRRLFPEMSAADNLRAGAFTRRAGPAVRRDLDRVYTLFPRLAERRASLARNLSGGEQQMCAIGRAVMSEPQLLLLDEPSLGLAPKVVGDMARAIATIAASGVTVLLAEQNSRLALSLAQTGHVFEAGRLARSGPAAALLNDGDVLRAYLGEEVASPPAGPIPAVPLPL</sequence>
<dbReference type="InterPro" id="IPR003439">
    <property type="entry name" value="ABC_transporter-like_ATP-bd"/>
</dbReference>
<dbReference type="GO" id="GO:0015807">
    <property type="term" value="P:L-amino acid transport"/>
    <property type="evidence" value="ECO:0007669"/>
    <property type="project" value="TreeGrafter"/>
</dbReference>
<dbReference type="SUPFAM" id="SSF52540">
    <property type="entry name" value="P-loop containing nucleoside triphosphate hydrolases"/>
    <property type="match status" value="1"/>
</dbReference>
<keyword evidence="2" id="KW-0813">Transport</keyword>
<dbReference type="Proteomes" id="UP000637002">
    <property type="component" value="Unassembled WGS sequence"/>
</dbReference>
<dbReference type="SMART" id="SM00382">
    <property type="entry name" value="AAA"/>
    <property type="match status" value="1"/>
</dbReference>
<proteinExistence type="inferred from homology"/>
<dbReference type="Gene3D" id="3.40.50.300">
    <property type="entry name" value="P-loop containing nucleotide triphosphate hydrolases"/>
    <property type="match status" value="1"/>
</dbReference>
<evidence type="ECO:0000256" key="1">
    <source>
        <dbReference type="ARBA" id="ARBA00005417"/>
    </source>
</evidence>
<dbReference type="PANTHER" id="PTHR43820">
    <property type="entry name" value="HIGH-AFFINITY BRANCHED-CHAIN AMINO ACID TRANSPORT ATP-BINDING PROTEIN LIVF"/>
    <property type="match status" value="1"/>
</dbReference>
<evidence type="ECO:0000256" key="2">
    <source>
        <dbReference type="ARBA" id="ARBA00022448"/>
    </source>
</evidence>
<organism evidence="7 8">
    <name type="scientific">Chelatococcus reniformis</name>
    <dbReference type="NCBI Taxonomy" id="1494448"/>
    <lineage>
        <taxon>Bacteria</taxon>
        <taxon>Pseudomonadati</taxon>
        <taxon>Pseudomonadota</taxon>
        <taxon>Alphaproteobacteria</taxon>
        <taxon>Hyphomicrobiales</taxon>
        <taxon>Chelatococcaceae</taxon>
        <taxon>Chelatococcus</taxon>
    </lineage>
</organism>
<dbReference type="EMBL" id="BMGG01000004">
    <property type="protein sequence ID" value="GGC65418.1"/>
    <property type="molecule type" value="Genomic_DNA"/>
</dbReference>
<comment type="similarity">
    <text evidence="1">Belongs to the ABC transporter superfamily.</text>
</comment>
<keyword evidence="8" id="KW-1185">Reference proteome</keyword>
<keyword evidence="3" id="KW-0547">Nucleotide-binding</keyword>
<name>A0A916XDE7_9HYPH</name>
<dbReference type="Pfam" id="PF00005">
    <property type="entry name" value="ABC_tran"/>
    <property type="match status" value="1"/>
</dbReference>
<evidence type="ECO:0000313" key="7">
    <source>
        <dbReference type="EMBL" id="GGC65418.1"/>
    </source>
</evidence>
<evidence type="ECO:0000259" key="6">
    <source>
        <dbReference type="PROSITE" id="PS50893"/>
    </source>
</evidence>
<reference evidence="7" key="2">
    <citation type="submission" date="2020-09" db="EMBL/GenBank/DDBJ databases">
        <authorList>
            <person name="Sun Q."/>
            <person name="Zhou Y."/>
        </authorList>
    </citation>
    <scope>NUCLEOTIDE SEQUENCE</scope>
    <source>
        <strain evidence="7">CGMCC 1.12919</strain>
    </source>
</reference>
<accession>A0A916XDE7</accession>
<dbReference type="InterPro" id="IPR052156">
    <property type="entry name" value="BCAA_Transport_ATP-bd_LivF"/>
</dbReference>
<evidence type="ECO:0000256" key="4">
    <source>
        <dbReference type="ARBA" id="ARBA00022840"/>
    </source>
</evidence>
<feature type="domain" description="ABC transporter" evidence="6">
    <location>
        <begin position="3"/>
        <end position="235"/>
    </location>
</feature>
<reference evidence="7" key="1">
    <citation type="journal article" date="2014" name="Int. J. Syst. Evol. Microbiol.">
        <title>Complete genome sequence of Corynebacterium casei LMG S-19264T (=DSM 44701T), isolated from a smear-ripened cheese.</title>
        <authorList>
            <consortium name="US DOE Joint Genome Institute (JGI-PGF)"/>
            <person name="Walter F."/>
            <person name="Albersmeier A."/>
            <person name="Kalinowski J."/>
            <person name="Ruckert C."/>
        </authorList>
    </citation>
    <scope>NUCLEOTIDE SEQUENCE</scope>
    <source>
        <strain evidence="7">CGMCC 1.12919</strain>
    </source>
</reference>
<protein>
    <submittedName>
        <fullName evidence="7">ABC transporter ATP-binding protein</fullName>
    </submittedName>
</protein>
<dbReference type="InterPro" id="IPR027417">
    <property type="entry name" value="P-loop_NTPase"/>
</dbReference>
<dbReference type="GO" id="GO:0015658">
    <property type="term" value="F:branched-chain amino acid transmembrane transporter activity"/>
    <property type="evidence" value="ECO:0007669"/>
    <property type="project" value="TreeGrafter"/>
</dbReference>
<evidence type="ECO:0000256" key="3">
    <source>
        <dbReference type="ARBA" id="ARBA00022741"/>
    </source>
</evidence>
<dbReference type="CDD" id="cd03224">
    <property type="entry name" value="ABC_TM1139_LivF_branched"/>
    <property type="match status" value="1"/>
</dbReference>
<dbReference type="InterPro" id="IPR003593">
    <property type="entry name" value="AAA+_ATPase"/>
</dbReference>
<keyword evidence="4 7" id="KW-0067">ATP-binding</keyword>
<dbReference type="PROSITE" id="PS50893">
    <property type="entry name" value="ABC_TRANSPORTER_2"/>
    <property type="match status" value="1"/>
</dbReference>
<keyword evidence="5" id="KW-0029">Amino-acid transport</keyword>
<evidence type="ECO:0000256" key="5">
    <source>
        <dbReference type="ARBA" id="ARBA00022970"/>
    </source>
</evidence>
<comment type="caution">
    <text evidence="7">The sequence shown here is derived from an EMBL/GenBank/DDBJ whole genome shotgun (WGS) entry which is preliminary data.</text>
</comment>